<evidence type="ECO:0000313" key="2">
    <source>
        <dbReference type="Proteomes" id="UP000275281"/>
    </source>
</evidence>
<dbReference type="Gene3D" id="3.20.20.370">
    <property type="entry name" value="Glycoside hydrolase/deacetylase"/>
    <property type="match status" value="1"/>
</dbReference>
<dbReference type="PANTHER" id="PTHR30105:SF2">
    <property type="entry name" value="DIVERGENT POLYSACCHARIDE DEACETYLASE SUPERFAMILY"/>
    <property type="match status" value="1"/>
</dbReference>
<accession>A0A3N5XZ77</accession>
<dbReference type="Proteomes" id="UP000275281">
    <property type="component" value="Unassembled WGS sequence"/>
</dbReference>
<comment type="caution">
    <text evidence="1">The sequence shown here is derived from an EMBL/GenBank/DDBJ whole genome shotgun (WGS) entry which is preliminary data.</text>
</comment>
<sequence>MVVVAFGVQAADKTHRSKVNSLPKIIIVLDDVGYKKSDAAAFDLPVEVAFSILPQTPYANEYANRANAQGRDVMLHLPMSSQRKRALGPAALKVGMYDQDIEQVLIDALDSVPHVIGVNNHMGSALTEQYAPMRTLMSALKSRSLFFLDSRTSPHSVAFETARDIGLATDKRHIFIDHIQTEAFYEQQVHRLIRIAKKYGRAIGIAHPYPSSLRYLSHALNDIERQGVTLQHVSDYFDSRFPRERKSYKSTELVAAPSE</sequence>
<dbReference type="GO" id="GO:0005975">
    <property type="term" value="P:carbohydrate metabolic process"/>
    <property type="evidence" value="ECO:0007669"/>
    <property type="project" value="InterPro"/>
</dbReference>
<dbReference type="CDD" id="cd10936">
    <property type="entry name" value="CE4_DAC2"/>
    <property type="match status" value="1"/>
</dbReference>
<name>A0A3N5XZ77_9ALTE</name>
<dbReference type="RefSeq" id="WP_124027701.1">
    <property type="nucleotide sequence ID" value="NZ_JBHRSN010000006.1"/>
</dbReference>
<dbReference type="InterPro" id="IPR011330">
    <property type="entry name" value="Glyco_hydro/deAcase_b/a-brl"/>
</dbReference>
<evidence type="ECO:0000313" key="1">
    <source>
        <dbReference type="EMBL" id="RPJ66342.1"/>
    </source>
</evidence>
<dbReference type="Pfam" id="PF04748">
    <property type="entry name" value="Polysacc_deac_2"/>
    <property type="match status" value="1"/>
</dbReference>
<gene>
    <name evidence="1" type="ORF">DRW07_09610</name>
</gene>
<dbReference type="OrthoDB" id="9784811at2"/>
<proteinExistence type="predicted"/>
<reference evidence="1 2" key="1">
    <citation type="submission" date="2018-11" db="EMBL/GenBank/DDBJ databases">
        <authorList>
            <person name="Ye M.-Q."/>
            <person name="Du Z.-J."/>
        </authorList>
    </citation>
    <scope>NUCLEOTIDE SEQUENCE [LARGE SCALE GENOMIC DNA]</scope>
    <source>
        <strain evidence="1 2">U0105</strain>
    </source>
</reference>
<dbReference type="SUPFAM" id="SSF88713">
    <property type="entry name" value="Glycoside hydrolase/deacetylase"/>
    <property type="match status" value="1"/>
</dbReference>
<organism evidence="1 2">
    <name type="scientific">Alteromonas sediminis</name>
    <dbReference type="NCBI Taxonomy" id="2259342"/>
    <lineage>
        <taxon>Bacteria</taxon>
        <taxon>Pseudomonadati</taxon>
        <taxon>Pseudomonadota</taxon>
        <taxon>Gammaproteobacteria</taxon>
        <taxon>Alteromonadales</taxon>
        <taxon>Alteromonadaceae</taxon>
        <taxon>Alteromonas/Salinimonas group</taxon>
        <taxon>Alteromonas</taxon>
    </lineage>
</organism>
<keyword evidence="2" id="KW-1185">Reference proteome</keyword>
<dbReference type="EMBL" id="RPOK01000003">
    <property type="protein sequence ID" value="RPJ66342.1"/>
    <property type="molecule type" value="Genomic_DNA"/>
</dbReference>
<protein>
    <submittedName>
        <fullName evidence="1">Divergent polysaccharide deacetylase family protein</fullName>
    </submittedName>
</protein>
<dbReference type="AlphaFoldDB" id="A0A3N5XZ77"/>
<dbReference type="InterPro" id="IPR006837">
    <property type="entry name" value="Divergent_DAC"/>
</dbReference>
<dbReference type="PANTHER" id="PTHR30105">
    <property type="entry name" value="UNCHARACTERIZED YIBQ-RELATED"/>
    <property type="match status" value="1"/>
</dbReference>